<feature type="region of interest" description="Disordered" evidence="2">
    <location>
        <begin position="24"/>
        <end position="60"/>
    </location>
</feature>
<dbReference type="GO" id="GO:0016020">
    <property type="term" value="C:membrane"/>
    <property type="evidence" value="ECO:0007669"/>
    <property type="project" value="GOC"/>
</dbReference>
<dbReference type="InterPro" id="IPR007577">
    <property type="entry name" value="GlycoTrfase_DXD_sugar-bd_CS"/>
</dbReference>
<evidence type="ECO:0000256" key="1">
    <source>
        <dbReference type="ARBA" id="ARBA00022679"/>
    </source>
</evidence>
<keyword evidence="3" id="KW-0812">Transmembrane</keyword>
<keyword evidence="5" id="KW-1185">Reference proteome</keyword>
<dbReference type="InterPro" id="IPR051706">
    <property type="entry name" value="Glycosyltransferase_domain"/>
</dbReference>
<sequence>MPSLLLDQAQLPLLESPSQRGWFFFQKNKTNDQDDEETTTKRKRKMSYEEPRDDGKDDCIDYFINDDRSHDSSSDSDSELWDISGKLANFRSRMKGRHSPTHSGDQSDVLPLIHQADSSSDLEDSYLSSPPSSNKSSSSSDSILLKIVCRICCFLPWAALALVLTYAFYSFVPFLLSLQYGFSHSAMYPNGLKPYTSVPNFHYHHDADSLPAPVYAKPVHIPRIVHVTYKSRDQLPAEWEYSLQQWEKTNPDWEIRFWSDQDLAEFVHTYYPEMEEFWKSYKYMIQRVDSVRYMILHHYGGLYSDMDIYPATSLDKLLQQWEDAGKDVLLAESLNCGVTNAFMAAAPQSEFMKCAVDNLPKFQYSWIQFSHWRHWEILSSAGSSYLWGMVGHCFSEGVEVMDKKSFRGCSVCDAWETGQPSETCDTEWLHHSSTNSSWHQDASFMHRLLVNLSYFFLCKPIRGCFLIAASVVALVRRRYYKKQQ</sequence>
<accession>A0A9N8HDB1</accession>
<comment type="caution">
    <text evidence="4">The sequence shown here is derived from an EMBL/GenBank/DDBJ whole genome shotgun (WGS) entry which is preliminary data.</text>
</comment>
<evidence type="ECO:0000256" key="2">
    <source>
        <dbReference type="SAM" id="MobiDB-lite"/>
    </source>
</evidence>
<dbReference type="InterPro" id="IPR029044">
    <property type="entry name" value="Nucleotide-diphossugar_trans"/>
</dbReference>
<dbReference type="OrthoDB" id="3647at2759"/>
<keyword evidence="4" id="KW-0328">Glycosyltransferase</keyword>
<dbReference type="PANTHER" id="PTHR32385">
    <property type="entry name" value="MANNOSYL PHOSPHORYLINOSITOL CERAMIDE SYNTHASE"/>
    <property type="match status" value="1"/>
</dbReference>
<dbReference type="Proteomes" id="UP001153069">
    <property type="component" value="Unassembled WGS sequence"/>
</dbReference>
<dbReference type="AlphaFoldDB" id="A0A9N8HDB1"/>
<feature type="transmembrane region" description="Helical" evidence="3">
    <location>
        <begin position="452"/>
        <end position="475"/>
    </location>
</feature>
<feature type="transmembrane region" description="Helical" evidence="3">
    <location>
        <begin position="143"/>
        <end position="169"/>
    </location>
</feature>
<organism evidence="4 5">
    <name type="scientific">Seminavis robusta</name>
    <dbReference type="NCBI Taxonomy" id="568900"/>
    <lineage>
        <taxon>Eukaryota</taxon>
        <taxon>Sar</taxon>
        <taxon>Stramenopiles</taxon>
        <taxon>Ochrophyta</taxon>
        <taxon>Bacillariophyta</taxon>
        <taxon>Bacillariophyceae</taxon>
        <taxon>Bacillariophycidae</taxon>
        <taxon>Naviculales</taxon>
        <taxon>Naviculaceae</taxon>
        <taxon>Seminavis</taxon>
    </lineage>
</organism>
<keyword evidence="3" id="KW-1133">Transmembrane helix</keyword>
<dbReference type="PANTHER" id="PTHR32385:SF22">
    <property type="entry name" value="MANNOSYL PHOSPHORYLINOSITOL CERAMIDE SYNTHASE SUR1"/>
    <property type="match status" value="1"/>
</dbReference>
<dbReference type="EMBL" id="CAICTM010000352">
    <property type="protein sequence ID" value="CAB9508587.1"/>
    <property type="molecule type" value="Genomic_DNA"/>
</dbReference>
<reference evidence="4" key="1">
    <citation type="submission" date="2020-06" db="EMBL/GenBank/DDBJ databases">
        <authorList>
            <consortium name="Plant Systems Biology data submission"/>
        </authorList>
    </citation>
    <scope>NUCLEOTIDE SEQUENCE</scope>
    <source>
        <strain evidence="4">D6</strain>
    </source>
</reference>
<evidence type="ECO:0000313" key="4">
    <source>
        <dbReference type="EMBL" id="CAB9508587.1"/>
    </source>
</evidence>
<name>A0A9N8HDB1_9STRA</name>
<protein>
    <submittedName>
        <fullName evidence="4">Phosphoceramide mannosyltransferase</fullName>
    </submittedName>
</protein>
<evidence type="ECO:0000256" key="3">
    <source>
        <dbReference type="SAM" id="Phobius"/>
    </source>
</evidence>
<dbReference type="GO" id="GO:0051999">
    <property type="term" value="P:mannosyl-inositol phosphorylceramide biosynthetic process"/>
    <property type="evidence" value="ECO:0007669"/>
    <property type="project" value="TreeGrafter"/>
</dbReference>
<feature type="compositionally biased region" description="Basic and acidic residues" evidence="2">
    <location>
        <begin position="46"/>
        <end position="60"/>
    </location>
</feature>
<proteinExistence type="predicted"/>
<dbReference type="GO" id="GO:0000030">
    <property type="term" value="F:mannosyltransferase activity"/>
    <property type="evidence" value="ECO:0007669"/>
    <property type="project" value="TreeGrafter"/>
</dbReference>
<keyword evidence="1" id="KW-0808">Transferase</keyword>
<gene>
    <name evidence="4" type="ORF">SEMRO_353_G124420.1</name>
</gene>
<dbReference type="Pfam" id="PF04488">
    <property type="entry name" value="Gly_transf_sug"/>
    <property type="match status" value="1"/>
</dbReference>
<dbReference type="Gene3D" id="3.90.550.20">
    <property type="match status" value="1"/>
</dbReference>
<evidence type="ECO:0000313" key="5">
    <source>
        <dbReference type="Proteomes" id="UP001153069"/>
    </source>
</evidence>
<keyword evidence="3" id="KW-0472">Membrane</keyword>
<dbReference type="SUPFAM" id="SSF53448">
    <property type="entry name" value="Nucleotide-diphospho-sugar transferases"/>
    <property type="match status" value="1"/>
</dbReference>